<name>A0A1B7VGG6_APHFL</name>
<dbReference type="InterPro" id="IPR041129">
    <property type="entry name" value="CdiI_2"/>
</dbReference>
<protein>
    <recommendedName>
        <fullName evidence="1">CdiI immunity protein domain-containing protein</fullName>
    </recommendedName>
</protein>
<feature type="domain" description="CdiI immunity protein" evidence="1">
    <location>
        <begin position="12"/>
        <end position="108"/>
    </location>
</feature>
<dbReference type="Pfam" id="PF18593">
    <property type="entry name" value="CdiI_2"/>
    <property type="match status" value="1"/>
</dbReference>
<comment type="caution">
    <text evidence="2">The sequence shown here is derived from an EMBL/GenBank/DDBJ whole genome shotgun (WGS) entry which is preliminary data.</text>
</comment>
<sequence>MDWDENKYEKLYPELKQFFGGYFHQDWAYIYNWQGEPPSFQVVVRDFKTNNSQAIVAQVTQELEQFIADHLTLEDDWDLGEIVTHKLLSCIYAPGLGLTYRQWLREILTILKE</sequence>
<reference evidence="2 3" key="1">
    <citation type="submission" date="2015-09" db="EMBL/GenBank/DDBJ databases">
        <title>Whole genome shotgun sequence assembly of Aphanizomenon flos-aquae UKL13.</title>
        <authorList>
            <person name="Driscoll C."/>
        </authorList>
    </citation>
    <scope>NUCLEOTIDE SEQUENCE [LARGE SCALE GENOMIC DNA]</scope>
    <source>
        <strain evidence="2">MDT13</strain>
    </source>
</reference>
<dbReference type="Proteomes" id="UP000092382">
    <property type="component" value="Unassembled WGS sequence"/>
</dbReference>
<organism evidence="2 3">
    <name type="scientific">Aphanizomenon flos-aquae LD13</name>
    <dbReference type="NCBI Taxonomy" id="1710894"/>
    <lineage>
        <taxon>Bacteria</taxon>
        <taxon>Bacillati</taxon>
        <taxon>Cyanobacteriota</taxon>
        <taxon>Cyanophyceae</taxon>
        <taxon>Nostocales</taxon>
        <taxon>Aphanizomenonaceae</taxon>
        <taxon>Aphanizomenon</taxon>
    </lineage>
</organism>
<proteinExistence type="predicted"/>
<evidence type="ECO:0000313" key="3">
    <source>
        <dbReference type="Proteomes" id="UP000092382"/>
    </source>
</evidence>
<accession>A0A1B7VGG6</accession>
<dbReference type="PATRIC" id="fig|1710894.3.peg.4243"/>
<dbReference type="STRING" id="1803587.GCA_001593825_01239"/>
<dbReference type="AlphaFoldDB" id="A0A1B7VGG6"/>
<evidence type="ECO:0000313" key="2">
    <source>
        <dbReference type="EMBL" id="OBQ16794.1"/>
    </source>
</evidence>
<evidence type="ECO:0000259" key="1">
    <source>
        <dbReference type="Pfam" id="PF18593"/>
    </source>
</evidence>
<gene>
    <name evidence="2" type="ORF">AN481_19185</name>
</gene>
<dbReference type="EMBL" id="LJOY01000132">
    <property type="protein sequence ID" value="OBQ16794.1"/>
    <property type="molecule type" value="Genomic_DNA"/>
</dbReference>